<dbReference type="PANTHER" id="PTHR34406:SF1">
    <property type="entry name" value="PROTEIN YCEI"/>
    <property type="match status" value="1"/>
</dbReference>
<organism evidence="3 4">
    <name type="scientific">Rhodococcus pyridinivorans KG-16</name>
    <dbReference type="NCBI Taxonomy" id="1441730"/>
    <lineage>
        <taxon>Bacteria</taxon>
        <taxon>Bacillati</taxon>
        <taxon>Actinomycetota</taxon>
        <taxon>Actinomycetes</taxon>
        <taxon>Mycobacteriales</taxon>
        <taxon>Nocardiaceae</taxon>
        <taxon>Rhodococcus</taxon>
    </lineage>
</organism>
<reference evidence="3 4" key="2">
    <citation type="journal article" date="2016" name="Genome Announc.">
        <title>Draft Genome Sequence of a Versatile Hydrocarbon-Degrading Bacterium, Rhodococcus pyridinivorans Strain KG-16, Collected from Oil Fields in India.</title>
        <authorList>
            <person name="Aggarwal R.K."/>
            <person name="Dawar C."/>
            <person name="Phanindranath R."/>
            <person name="Mutnuri L."/>
            <person name="Dayal A.M."/>
        </authorList>
    </citation>
    <scope>NUCLEOTIDE SEQUENCE [LARGE SCALE GENOMIC DNA]</scope>
    <source>
        <strain evidence="3 4">KG-16</strain>
    </source>
</reference>
<dbReference type="RefSeq" id="WP_060654019.1">
    <property type="nucleotide sequence ID" value="NZ_AZXY01000013.1"/>
</dbReference>
<dbReference type="AlphaFoldDB" id="A0A0V9UFJ9"/>
<evidence type="ECO:0000256" key="1">
    <source>
        <dbReference type="ARBA" id="ARBA00008812"/>
    </source>
</evidence>
<feature type="domain" description="Lipid/polyisoprenoid-binding YceI-like" evidence="2">
    <location>
        <begin position="55"/>
        <end position="226"/>
    </location>
</feature>
<comment type="caution">
    <text evidence="3">The sequence shown here is derived from an EMBL/GenBank/DDBJ whole genome shotgun (WGS) entry which is preliminary data.</text>
</comment>
<accession>A0A0V9UFJ9</accession>
<proteinExistence type="inferred from homology"/>
<dbReference type="PATRIC" id="fig|1441730.3.peg.4620"/>
<dbReference type="Proteomes" id="UP000053060">
    <property type="component" value="Unassembled WGS sequence"/>
</dbReference>
<dbReference type="Pfam" id="PF04264">
    <property type="entry name" value="YceI"/>
    <property type="match status" value="1"/>
</dbReference>
<evidence type="ECO:0000313" key="3">
    <source>
        <dbReference type="EMBL" id="KSZ56739.1"/>
    </source>
</evidence>
<dbReference type="EMBL" id="AZXY01000013">
    <property type="protein sequence ID" value="KSZ56739.1"/>
    <property type="molecule type" value="Genomic_DNA"/>
</dbReference>
<reference evidence="4" key="1">
    <citation type="submission" date="2015-01" db="EMBL/GenBank/DDBJ databases">
        <title>Draft genome sequence of Rhodococcus pyridinivorans strain KG-16, a hydrocarbon-degrading bacterium.</title>
        <authorList>
            <person name="Aggarwal R.K."/>
            <person name="Dawar C."/>
        </authorList>
    </citation>
    <scope>NUCLEOTIDE SEQUENCE [LARGE SCALE GENOMIC DNA]</scope>
    <source>
        <strain evidence="4">KG-16</strain>
    </source>
</reference>
<dbReference type="PANTHER" id="PTHR34406">
    <property type="entry name" value="PROTEIN YCEI"/>
    <property type="match status" value="1"/>
</dbReference>
<sequence length="228" mass="23770">MRKLVWALVVVVVVALLGFFVAPWVYGTFIAEDDAPAASVSTEGAEAATGELDGEWTVVEGAEPNRTAAGYTVHEILRGADVTVVGSTDQVSGSATVTDGTLEAAEVVVQVEGITTDSGQRDNQFRTRVMDTATHPTATFALTEPVDLSTLPDDGSIGTVTATGTLTLRGAERPVTVDVDVLRTGERLVASGSIPTTWTDYGVEPPNLGFVTVDGAGSVDFLVTLEQN</sequence>
<evidence type="ECO:0000313" key="4">
    <source>
        <dbReference type="Proteomes" id="UP000053060"/>
    </source>
</evidence>
<dbReference type="Gene3D" id="2.40.128.110">
    <property type="entry name" value="Lipid/polyisoprenoid-binding, YceI-like"/>
    <property type="match status" value="1"/>
</dbReference>
<protein>
    <recommendedName>
        <fullName evidence="2">Lipid/polyisoprenoid-binding YceI-like domain-containing protein</fullName>
    </recommendedName>
</protein>
<dbReference type="SUPFAM" id="SSF101874">
    <property type="entry name" value="YceI-like"/>
    <property type="match status" value="1"/>
</dbReference>
<comment type="similarity">
    <text evidence="1">Belongs to the UPF0312 family.</text>
</comment>
<evidence type="ECO:0000259" key="2">
    <source>
        <dbReference type="SMART" id="SM00867"/>
    </source>
</evidence>
<gene>
    <name evidence="3" type="ORF">Z045_22075</name>
</gene>
<dbReference type="InterPro" id="IPR036761">
    <property type="entry name" value="TTHA0802/YceI-like_sf"/>
</dbReference>
<name>A0A0V9UFJ9_9NOCA</name>
<dbReference type="SMART" id="SM00867">
    <property type="entry name" value="YceI"/>
    <property type="match status" value="1"/>
</dbReference>
<dbReference type="InterPro" id="IPR007372">
    <property type="entry name" value="Lipid/polyisoprenoid-bd_YceI"/>
</dbReference>